<dbReference type="InterPro" id="IPR047133">
    <property type="entry name" value="SMIM5"/>
</dbReference>
<dbReference type="PANTHER" id="PTHR37344:SF1">
    <property type="entry name" value="SMALL INTEGRAL MEMBRANE PROTEIN 5"/>
    <property type="match status" value="1"/>
</dbReference>
<protein>
    <submittedName>
        <fullName evidence="7">Small integral membrane protein 5</fullName>
    </submittedName>
</protein>
<dbReference type="KEGG" id="dord:106003151"/>
<keyword evidence="6" id="KW-1185">Reference proteome</keyword>
<evidence type="ECO:0000256" key="1">
    <source>
        <dbReference type="ARBA" id="ARBA00004167"/>
    </source>
</evidence>
<dbReference type="CTD" id="643008"/>
<keyword evidence="3 5" id="KW-1133">Transmembrane helix</keyword>
<evidence type="ECO:0000256" key="4">
    <source>
        <dbReference type="ARBA" id="ARBA00023136"/>
    </source>
</evidence>
<evidence type="ECO:0000256" key="3">
    <source>
        <dbReference type="ARBA" id="ARBA00022989"/>
    </source>
</evidence>
<organism evidence="6 7">
    <name type="scientific">Dipodomys ordii</name>
    <name type="common">Ord's kangaroo rat</name>
    <dbReference type="NCBI Taxonomy" id="10020"/>
    <lineage>
        <taxon>Eukaryota</taxon>
        <taxon>Metazoa</taxon>
        <taxon>Chordata</taxon>
        <taxon>Craniata</taxon>
        <taxon>Vertebrata</taxon>
        <taxon>Euteleostomi</taxon>
        <taxon>Mammalia</taxon>
        <taxon>Eutheria</taxon>
        <taxon>Euarchontoglires</taxon>
        <taxon>Glires</taxon>
        <taxon>Rodentia</taxon>
        <taxon>Castorimorpha</taxon>
        <taxon>Heteromyidae</taxon>
        <taxon>Dipodomyinae</taxon>
        <taxon>Dipodomys</taxon>
    </lineage>
</organism>
<proteinExistence type="predicted"/>
<keyword evidence="2 5" id="KW-0812">Transmembrane</keyword>
<evidence type="ECO:0000313" key="6">
    <source>
        <dbReference type="Proteomes" id="UP000081671"/>
    </source>
</evidence>
<dbReference type="InParanoid" id="A0A1S3GXB2"/>
<reference evidence="7" key="1">
    <citation type="submission" date="2025-08" db="UniProtKB">
        <authorList>
            <consortium name="RefSeq"/>
        </authorList>
    </citation>
    <scope>IDENTIFICATION</scope>
    <source>
        <tissue evidence="7">Kidney</tissue>
    </source>
</reference>
<accession>A0A1S3GXB2</accession>
<dbReference type="OrthoDB" id="8789646at2759"/>
<dbReference type="Pfam" id="PF15831">
    <property type="entry name" value="SMIM5_18_22"/>
    <property type="match status" value="1"/>
</dbReference>
<sequence length="78" mass="8806">MATDFVQEMRSVGERLLQKLRELPQAEPVELVAFSIIVLFTATVLLLLLIACSCCCVRCCCRREPRGRKVQVQPMTPP</sequence>
<feature type="transmembrane region" description="Helical" evidence="5">
    <location>
        <begin position="31"/>
        <end position="61"/>
    </location>
</feature>
<gene>
    <name evidence="7" type="primary">Smim5</name>
</gene>
<dbReference type="CDD" id="cd20254">
    <property type="entry name" value="CASIMO1_SMIM5"/>
    <property type="match status" value="1"/>
</dbReference>
<keyword evidence="4 5" id="KW-0472">Membrane</keyword>
<dbReference type="GeneID" id="106003151"/>
<name>A0A1S3GXB2_DIPOR</name>
<evidence type="ECO:0000256" key="5">
    <source>
        <dbReference type="SAM" id="Phobius"/>
    </source>
</evidence>
<comment type="subcellular location">
    <subcellularLocation>
        <location evidence="1">Membrane</location>
        <topology evidence="1">Single-pass membrane protein</topology>
    </subcellularLocation>
</comment>
<dbReference type="GO" id="GO:0016020">
    <property type="term" value="C:membrane"/>
    <property type="evidence" value="ECO:0007669"/>
    <property type="project" value="UniProtKB-SubCell"/>
</dbReference>
<dbReference type="PANTHER" id="PTHR37344">
    <property type="entry name" value="SMALL INTEGRAL MEMBRANE PROTEIN 5"/>
    <property type="match status" value="1"/>
</dbReference>
<evidence type="ECO:0000256" key="2">
    <source>
        <dbReference type="ARBA" id="ARBA00022692"/>
    </source>
</evidence>
<dbReference type="Proteomes" id="UP000081671">
    <property type="component" value="Unplaced"/>
</dbReference>
<dbReference type="RefSeq" id="XP_012893426.1">
    <property type="nucleotide sequence ID" value="XM_013037972.1"/>
</dbReference>
<dbReference type="InterPro" id="IPR031671">
    <property type="entry name" value="SMIM5/18/22"/>
</dbReference>
<evidence type="ECO:0000313" key="7">
    <source>
        <dbReference type="RefSeq" id="XP_012893426.1"/>
    </source>
</evidence>
<dbReference type="FunCoup" id="A0A1S3GXB2">
    <property type="interactions" value="9"/>
</dbReference>
<dbReference type="AlphaFoldDB" id="A0A1S3GXB2"/>